<dbReference type="Proteomes" id="UP000283387">
    <property type="component" value="Unassembled WGS sequence"/>
</dbReference>
<dbReference type="AlphaFoldDB" id="A0A419WBJ3"/>
<accession>A0A419WBJ3</accession>
<protein>
    <submittedName>
        <fullName evidence="2">Uncharacterized protein</fullName>
    </submittedName>
</protein>
<sequence length="225" mass="26053">MKTYAKTLFVAATLFCATGAWAQTTDDTKQDEKPAKKHLKIVKIEDGVKTELDTVITDNGDFTWFGEGEFDEFFPGGEPPMPPDFPNDSVMRKHMKHFRFEGPDGQRREVFMHRGPGEFEAMREFKFQDGDSTHHMMFIHKGERGDDFMSFRGPDMQRPPRAMHVKQMQRMDKSNLIDLNDPDIISFTKKDMSDGREKIEIIRKKPTKKKVEVETEVQVETGKTK</sequence>
<gene>
    <name evidence="2" type="ORF">BC643_3196</name>
</gene>
<feature type="signal peptide" evidence="1">
    <location>
        <begin position="1"/>
        <end position="22"/>
    </location>
</feature>
<dbReference type="OrthoDB" id="1121223at2"/>
<keyword evidence="1" id="KW-0732">Signal</keyword>
<feature type="chain" id="PRO_5019564979" evidence="1">
    <location>
        <begin position="23"/>
        <end position="225"/>
    </location>
</feature>
<name>A0A419WBJ3_9BACT</name>
<evidence type="ECO:0000313" key="2">
    <source>
        <dbReference type="EMBL" id="RKD92819.1"/>
    </source>
</evidence>
<evidence type="ECO:0000256" key="1">
    <source>
        <dbReference type="SAM" id="SignalP"/>
    </source>
</evidence>
<organism evidence="2 3">
    <name type="scientific">Mangrovibacterium diazotrophicum</name>
    <dbReference type="NCBI Taxonomy" id="1261403"/>
    <lineage>
        <taxon>Bacteria</taxon>
        <taxon>Pseudomonadati</taxon>
        <taxon>Bacteroidota</taxon>
        <taxon>Bacteroidia</taxon>
        <taxon>Marinilabiliales</taxon>
        <taxon>Prolixibacteraceae</taxon>
        <taxon>Mangrovibacterium</taxon>
    </lineage>
</organism>
<dbReference type="RefSeq" id="WP_120273994.1">
    <property type="nucleotide sequence ID" value="NZ_RAPN01000001.1"/>
</dbReference>
<evidence type="ECO:0000313" key="3">
    <source>
        <dbReference type="Proteomes" id="UP000283387"/>
    </source>
</evidence>
<proteinExistence type="predicted"/>
<dbReference type="EMBL" id="RAPN01000001">
    <property type="protein sequence ID" value="RKD92819.1"/>
    <property type="molecule type" value="Genomic_DNA"/>
</dbReference>
<reference evidence="2 3" key="1">
    <citation type="submission" date="2018-09" db="EMBL/GenBank/DDBJ databases">
        <title>Genomic Encyclopedia of Archaeal and Bacterial Type Strains, Phase II (KMG-II): from individual species to whole genera.</title>
        <authorList>
            <person name="Goeker M."/>
        </authorList>
    </citation>
    <scope>NUCLEOTIDE SEQUENCE [LARGE SCALE GENOMIC DNA]</scope>
    <source>
        <strain evidence="2 3">DSM 27148</strain>
    </source>
</reference>
<comment type="caution">
    <text evidence="2">The sequence shown here is derived from an EMBL/GenBank/DDBJ whole genome shotgun (WGS) entry which is preliminary data.</text>
</comment>
<keyword evidence="3" id="KW-1185">Reference proteome</keyword>